<dbReference type="PIRSF" id="PIRSF000097">
    <property type="entry name" value="AKR"/>
    <property type="match status" value="1"/>
</dbReference>
<dbReference type="FunFam" id="3.20.20.100:FF:000010">
    <property type="entry name" value="NADPH-dependent aldo-keto reductase, chloroplastic"/>
    <property type="match status" value="1"/>
</dbReference>
<dbReference type="EMBL" id="KD056696">
    <property type="protein sequence ID" value="EMS64418.1"/>
    <property type="molecule type" value="Genomic_DNA"/>
</dbReference>
<dbReference type="InterPro" id="IPR020471">
    <property type="entry name" value="AKR"/>
</dbReference>
<feature type="site" description="Lowers pKa of active site Tyr" evidence="7">
    <location>
        <position position="78"/>
    </location>
</feature>
<dbReference type="SUPFAM" id="SSF51430">
    <property type="entry name" value="NAD(P)-linked oxidoreductase"/>
    <property type="match status" value="1"/>
</dbReference>
<keyword evidence="4" id="KW-0560">Oxidoreductase</keyword>
<dbReference type="eggNOG" id="KOG1577">
    <property type="taxonomic scope" value="Eukaryota"/>
</dbReference>
<accession>M7ZMF9</accession>
<dbReference type="GO" id="GO:0016491">
    <property type="term" value="F:oxidoreductase activity"/>
    <property type="evidence" value="ECO:0007669"/>
    <property type="project" value="UniProtKB-KW"/>
</dbReference>
<feature type="active site" description="Proton donor" evidence="5">
    <location>
        <position position="49"/>
    </location>
</feature>
<evidence type="ECO:0000256" key="5">
    <source>
        <dbReference type="PIRSR" id="PIRSR000097-1"/>
    </source>
</evidence>
<reference evidence="9" key="1">
    <citation type="journal article" date="2013" name="Nature">
        <title>Draft genome of the wheat A-genome progenitor Triticum urartu.</title>
        <authorList>
            <person name="Ling H.Q."/>
            <person name="Zhao S."/>
            <person name="Liu D."/>
            <person name="Wang J."/>
            <person name="Sun H."/>
            <person name="Zhang C."/>
            <person name="Fan H."/>
            <person name="Li D."/>
            <person name="Dong L."/>
            <person name="Tao Y."/>
            <person name="Gao C."/>
            <person name="Wu H."/>
            <person name="Li Y."/>
            <person name="Cui Y."/>
            <person name="Guo X."/>
            <person name="Zheng S."/>
            <person name="Wang B."/>
            <person name="Yu K."/>
            <person name="Liang Q."/>
            <person name="Yang W."/>
            <person name="Lou X."/>
            <person name="Chen J."/>
            <person name="Feng M."/>
            <person name="Jian J."/>
            <person name="Zhang X."/>
            <person name="Luo G."/>
            <person name="Jiang Y."/>
            <person name="Liu J."/>
            <person name="Wang Z."/>
            <person name="Sha Y."/>
            <person name="Zhang B."/>
            <person name="Wu H."/>
            <person name="Tang D."/>
            <person name="Shen Q."/>
            <person name="Xue P."/>
            <person name="Zou S."/>
            <person name="Wang X."/>
            <person name="Liu X."/>
            <person name="Wang F."/>
            <person name="Yang Y."/>
            <person name="An X."/>
            <person name="Dong Z."/>
            <person name="Zhang K."/>
            <person name="Zhang X."/>
            <person name="Luo M.C."/>
            <person name="Dvorak J."/>
            <person name="Tong Y."/>
            <person name="Wang J."/>
            <person name="Yang H."/>
            <person name="Li Z."/>
            <person name="Wang D."/>
            <person name="Zhang A."/>
            <person name="Wang J."/>
        </authorList>
    </citation>
    <scope>NUCLEOTIDE SEQUENCE</scope>
</reference>
<dbReference type="PROSITE" id="PS00062">
    <property type="entry name" value="ALDOKETO_REDUCTASE_2"/>
    <property type="match status" value="1"/>
</dbReference>
<dbReference type="Pfam" id="PF00248">
    <property type="entry name" value="Aldo_ket_red"/>
    <property type="match status" value="1"/>
</dbReference>
<protein>
    <submittedName>
        <fullName evidence="9">Aldo-keto reductase family 4 member C9</fullName>
    </submittedName>
</protein>
<dbReference type="InterPro" id="IPR044498">
    <property type="entry name" value="AKR4C"/>
</dbReference>
<dbReference type="PROSITE" id="PS00798">
    <property type="entry name" value="ALDOKETO_REDUCTASE_1"/>
    <property type="match status" value="1"/>
</dbReference>
<evidence type="ECO:0000256" key="7">
    <source>
        <dbReference type="PIRSR" id="PIRSR000097-3"/>
    </source>
</evidence>
<feature type="binding site" evidence="6">
    <location>
        <position position="111"/>
    </location>
    <ligand>
        <name>substrate</name>
    </ligand>
</feature>
<evidence type="ECO:0000256" key="4">
    <source>
        <dbReference type="ARBA" id="ARBA00023002"/>
    </source>
</evidence>
<evidence type="ECO:0000256" key="1">
    <source>
        <dbReference type="ARBA" id="ARBA00007905"/>
    </source>
</evidence>
<name>M7ZMF9_TRIUA</name>
<dbReference type="PRINTS" id="PR00069">
    <property type="entry name" value="ALDKETRDTASE"/>
</dbReference>
<dbReference type="Gene3D" id="3.20.20.100">
    <property type="entry name" value="NADP-dependent oxidoreductase domain"/>
    <property type="match status" value="1"/>
</dbReference>
<organism evidence="9">
    <name type="scientific">Triticum urartu</name>
    <name type="common">Red wild einkorn</name>
    <name type="synonym">Crithodium urartu</name>
    <dbReference type="NCBI Taxonomy" id="4572"/>
    <lineage>
        <taxon>Eukaryota</taxon>
        <taxon>Viridiplantae</taxon>
        <taxon>Streptophyta</taxon>
        <taxon>Embryophyta</taxon>
        <taxon>Tracheophyta</taxon>
        <taxon>Spermatophyta</taxon>
        <taxon>Magnoliopsida</taxon>
        <taxon>Liliopsida</taxon>
        <taxon>Poales</taxon>
        <taxon>Poaceae</taxon>
        <taxon>BOP clade</taxon>
        <taxon>Pooideae</taxon>
        <taxon>Triticodae</taxon>
        <taxon>Triticeae</taxon>
        <taxon>Triticinae</taxon>
        <taxon>Triticum</taxon>
    </lineage>
</organism>
<dbReference type="InterPro" id="IPR018170">
    <property type="entry name" value="Aldo/ket_reductase_CS"/>
</dbReference>
<gene>
    <name evidence="9" type="ORF">TRIUR3_05216</name>
</gene>
<evidence type="ECO:0000256" key="2">
    <source>
        <dbReference type="ARBA" id="ARBA00022857"/>
    </source>
</evidence>
<proteinExistence type="inferred from homology"/>
<sequence length="305" mass="33638">MAGSFVLNTGAGIPSVGLGTWQIKPEVVGDTIYAAVKAGYRHIDCAPAYSNEKEVGLALKKLFEDGVVKREELFITSKLWSGNHAPEDVPEAIDTTLKDLQLDYLDLFLIHGPIRIKKGTTHSPENLIPTDIPATWGAMEKLYDSGKARAIGVSNFTCKKMEDLLAFARVPPAVNQVECHLIWQQDKLRELCQSRGVHLSAHSPLGEASVLSNTIVVAVAEKLQKTPAQVALRWGLQMGQSVLPRSGNEGRIKENFDIFDWSIPEDLMAKFSDIKQACLKLVKAEFAVHPLSGYKTLEDFWDGEI</sequence>
<dbReference type="AlphaFoldDB" id="M7ZMF9"/>
<evidence type="ECO:0000313" key="9">
    <source>
        <dbReference type="EMBL" id="EMS64418.1"/>
    </source>
</evidence>
<comment type="similarity">
    <text evidence="1">Belongs to the aldo/keto reductase family.</text>
</comment>
<dbReference type="InterPro" id="IPR023210">
    <property type="entry name" value="NADP_OxRdtase_dom"/>
</dbReference>
<evidence type="ECO:0000256" key="6">
    <source>
        <dbReference type="PIRSR" id="PIRSR000097-2"/>
    </source>
</evidence>
<dbReference type="OMA" id="GFDACYQ"/>
<keyword evidence="2" id="KW-0521">NADP</keyword>
<evidence type="ECO:0000256" key="3">
    <source>
        <dbReference type="ARBA" id="ARBA00022990"/>
    </source>
</evidence>
<evidence type="ECO:0000259" key="8">
    <source>
        <dbReference type="Pfam" id="PF00248"/>
    </source>
</evidence>
<dbReference type="CDD" id="cd19125">
    <property type="entry name" value="AKR_AKR4C1-15"/>
    <property type="match status" value="1"/>
</dbReference>
<keyword evidence="3" id="KW-0007">Acetylation</keyword>
<dbReference type="STRING" id="4572.M7ZMF9"/>
<dbReference type="PANTHER" id="PTHR11732">
    <property type="entry name" value="ALDO/KETO REDUCTASE"/>
    <property type="match status" value="1"/>
</dbReference>
<dbReference type="InterPro" id="IPR036812">
    <property type="entry name" value="NAD(P)_OxRdtase_dom_sf"/>
</dbReference>
<feature type="domain" description="NADP-dependent oxidoreductase" evidence="8">
    <location>
        <begin position="16"/>
        <end position="273"/>
    </location>
</feature>